<dbReference type="EMBL" id="SUNJ01012670">
    <property type="protein sequence ID" value="TPP57850.1"/>
    <property type="molecule type" value="Genomic_DNA"/>
</dbReference>
<gene>
    <name evidence="9" type="ORF">FGIG_00567</name>
</gene>
<dbReference type="Gene3D" id="3.30.930.10">
    <property type="entry name" value="Bira Bifunctional Protein, Domain 2"/>
    <property type="match status" value="1"/>
</dbReference>
<dbReference type="Proteomes" id="UP000316759">
    <property type="component" value="Unassembled WGS sequence"/>
</dbReference>
<comment type="caution">
    <text evidence="9">The sequence shown here is derived from an EMBL/GenBank/DDBJ whole genome shotgun (WGS) entry which is preliminary data.</text>
</comment>
<feature type="domain" description="BPL/LPL catalytic" evidence="8">
    <location>
        <begin position="71"/>
        <end position="262"/>
    </location>
</feature>
<organism evidence="9 10">
    <name type="scientific">Fasciola gigantica</name>
    <name type="common">Giant liver fluke</name>
    <dbReference type="NCBI Taxonomy" id="46835"/>
    <lineage>
        <taxon>Eukaryota</taxon>
        <taxon>Metazoa</taxon>
        <taxon>Spiralia</taxon>
        <taxon>Lophotrochozoa</taxon>
        <taxon>Platyhelminthes</taxon>
        <taxon>Trematoda</taxon>
        <taxon>Digenea</taxon>
        <taxon>Plagiorchiida</taxon>
        <taxon>Echinostomata</taxon>
        <taxon>Echinostomatoidea</taxon>
        <taxon>Fasciolidae</taxon>
        <taxon>Fasciola</taxon>
    </lineage>
</organism>
<evidence type="ECO:0000256" key="3">
    <source>
        <dbReference type="ARBA" id="ARBA00012334"/>
    </source>
</evidence>
<name>A0A504YJ03_FASGI</name>
<dbReference type="InterPro" id="IPR045864">
    <property type="entry name" value="aa-tRNA-synth_II/BPL/LPL"/>
</dbReference>
<evidence type="ECO:0000259" key="8">
    <source>
        <dbReference type="PROSITE" id="PS51733"/>
    </source>
</evidence>
<evidence type="ECO:0000313" key="9">
    <source>
        <dbReference type="EMBL" id="TPP57850.1"/>
    </source>
</evidence>
<comment type="pathway">
    <text evidence="1">Protein modification; protein lipoylation via endogenous pathway; protein N(6)-(lipoyl)lysine from octanoyl-[acyl-carrier-protein]: step 1/2.</text>
</comment>
<evidence type="ECO:0000256" key="2">
    <source>
        <dbReference type="ARBA" id="ARBA00007907"/>
    </source>
</evidence>
<dbReference type="NCBIfam" id="TIGR00214">
    <property type="entry name" value="lipB"/>
    <property type="match status" value="1"/>
</dbReference>
<keyword evidence="5" id="KW-0012">Acyltransferase</keyword>
<accession>A0A504YJ03</accession>
<dbReference type="PROSITE" id="PS51733">
    <property type="entry name" value="BPL_LPL_CATALYTIC"/>
    <property type="match status" value="1"/>
</dbReference>
<dbReference type="InterPro" id="IPR020605">
    <property type="entry name" value="Octanoyltransferase_CS"/>
</dbReference>
<dbReference type="STRING" id="46835.A0A504YJ03"/>
<dbReference type="InterPro" id="IPR000544">
    <property type="entry name" value="Octanoyltransferase"/>
</dbReference>
<dbReference type="InterPro" id="IPR004143">
    <property type="entry name" value="BPL_LPL_catalytic"/>
</dbReference>
<dbReference type="PANTHER" id="PTHR10993">
    <property type="entry name" value="OCTANOYLTRANSFERASE"/>
    <property type="match status" value="1"/>
</dbReference>
<reference evidence="9 10" key="1">
    <citation type="submission" date="2019-04" db="EMBL/GenBank/DDBJ databases">
        <title>Annotation for the trematode Fasciola gigantica.</title>
        <authorList>
            <person name="Choi Y.-J."/>
        </authorList>
    </citation>
    <scope>NUCLEOTIDE SEQUENCE [LARGE SCALE GENOMIC DNA]</scope>
    <source>
        <strain evidence="9">Uganda_cow_1</strain>
    </source>
</reference>
<dbReference type="SUPFAM" id="SSF55681">
    <property type="entry name" value="Class II aaRS and biotin synthetases"/>
    <property type="match status" value="1"/>
</dbReference>
<dbReference type="CDD" id="cd16444">
    <property type="entry name" value="LipB"/>
    <property type="match status" value="1"/>
</dbReference>
<proteinExistence type="inferred from homology"/>
<dbReference type="HAMAP" id="MF_00013">
    <property type="entry name" value="LipB"/>
    <property type="match status" value="1"/>
</dbReference>
<dbReference type="GO" id="GO:0033819">
    <property type="term" value="F:lipoyl(octanoyl) transferase activity"/>
    <property type="evidence" value="ECO:0007669"/>
    <property type="project" value="UniProtKB-EC"/>
</dbReference>
<dbReference type="Pfam" id="PF21948">
    <property type="entry name" value="LplA-B_cat"/>
    <property type="match status" value="1"/>
</dbReference>
<evidence type="ECO:0000256" key="1">
    <source>
        <dbReference type="ARBA" id="ARBA00004821"/>
    </source>
</evidence>
<dbReference type="AlphaFoldDB" id="A0A504YJ03"/>
<dbReference type="OrthoDB" id="19908at2759"/>
<dbReference type="EC" id="2.3.1.181" evidence="3"/>
<protein>
    <recommendedName>
        <fullName evidence="3">lipoyl(octanoyl) transferase</fullName>
        <ecNumber evidence="3">2.3.1.181</ecNumber>
    </recommendedName>
    <alternativeName>
        <fullName evidence="6">Lipoate-protein ligase B</fullName>
    </alternativeName>
    <alternativeName>
        <fullName evidence="7">Lipoyl/octanoyl transferase</fullName>
    </alternativeName>
</protein>
<dbReference type="GO" id="GO:0009249">
    <property type="term" value="P:protein lipoylation"/>
    <property type="evidence" value="ECO:0007669"/>
    <property type="project" value="InterPro"/>
</dbReference>
<comment type="similarity">
    <text evidence="2">Belongs to the LipB family.</text>
</comment>
<dbReference type="PROSITE" id="PS01313">
    <property type="entry name" value="LIPB"/>
    <property type="match status" value="1"/>
</dbReference>
<keyword evidence="4 9" id="KW-0808">Transferase</keyword>
<evidence type="ECO:0000256" key="5">
    <source>
        <dbReference type="ARBA" id="ARBA00023315"/>
    </source>
</evidence>
<dbReference type="UniPathway" id="UPA00538">
    <property type="reaction ID" value="UER00592"/>
</dbReference>
<evidence type="ECO:0000256" key="6">
    <source>
        <dbReference type="ARBA" id="ARBA00030797"/>
    </source>
</evidence>
<evidence type="ECO:0000256" key="7">
    <source>
        <dbReference type="ARBA" id="ARBA00033331"/>
    </source>
</evidence>
<sequence length="321" mass="34852">MIDSLEVICASGNRGQCGRSEFNTEKTQEGTRYSPSMINPSVAFFHLGRVPYRIAFNLQKAVVNALKNCENGPPHTVLLLEHTPVYTIGVRSTDPANDYSPEGIAALERLGADFVKTDRGGLITYHGPGQLVAYPILDLRCPRLLGHGLRWYVNALEQAGVQVCARLGLQAKPGGTDDIGVWLSPVQKVMAIGVHKSENITYHGLALNCTDEPLAWFRRVVPCGLVGRDVTSLTAACARPVSVAETVPLMCDALLNVLFGPTESQPDMPLDVFHCRAWQTEHWADSTTGPAGTKSAVVFTPDELINAVVTNVRQRGHGQRS</sequence>
<dbReference type="NCBIfam" id="NF010925">
    <property type="entry name" value="PRK14345.1"/>
    <property type="match status" value="1"/>
</dbReference>
<dbReference type="PANTHER" id="PTHR10993:SF7">
    <property type="entry name" value="LIPOYLTRANSFERASE 2, MITOCHONDRIAL-RELATED"/>
    <property type="match status" value="1"/>
</dbReference>
<evidence type="ECO:0000256" key="4">
    <source>
        <dbReference type="ARBA" id="ARBA00022679"/>
    </source>
</evidence>
<evidence type="ECO:0000313" key="10">
    <source>
        <dbReference type="Proteomes" id="UP000316759"/>
    </source>
</evidence>
<keyword evidence="10" id="KW-1185">Reference proteome</keyword>